<dbReference type="Gene3D" id="3.40.50.40">
    <property type="match status" value="1"/>
</dbReference>
<feature type="active site" evidence="9">
    <location>
        <position position="84"/>
    </location>
</feature>
<evidence type="ECO:0000256" key="1">
    <source>
        <dbReference type="ARBA" id="ARBA00010518"/>
    </source>
</evidence>
<dbReference type="EMBL" id="QGTD01000008">
    <property type="protein sequence ID" value="PWU68624.1"/>
    <property type="molecule type" value="Genomic_DNA"/>
</dbReference>
<feature type="domain" description="Asparaginase/glutaminase C-terminal" evidence="11">
    <location>
        <begin position="203"/>
        <end position="318"/>
    </location>
</feature>
<dbReference type="FunFam" id="3.40.50.1170:FF:000001">
    <property type="entry name" value="L-asparaginase 2"/>
    <property type="match status" value="1"/>
</dbReference>
<reference evidence="12 13" key="1">
    <citation type="submission" date="2018-05" db="EMBL/GenBank/DDBJ databases">
        <title>Genomic analysis of Gracilibacillus dipsosauri DD1 reveals novel features of a salt-tolerant amylase.</title>
        <authorList>
            <person name="Deutch C.E."/>
            <person name="Yang S."/>
        </authorList>
    </citation>
    <scope>NUCLEOTIDE SEQUENCE [LARGE SCALE GENOMIC DNA]</scope>
    <source>
        <strain evidence="12 13">DD1</strain>
    </source>
</reference>
<comment type="similarity">
    <text evidence="1">Belongs to the asparaginase 1 family.</text>
</comment>
<accession>A0A317L046</accession>
<evidence type="ECO:0000256" key="2">
    <source>
        <dbReference type="ARBA" id="ARBA00011881"/>
    </source>
</evidence>
<dbReference type="GO" id="GO:0004067">
    <property type="term" value="F:asparaginase activity"/>
    <property type="evidence" value="ECO:0007669"/>
    <property type="project" value="UniProtKB-UniRule"/>
</dbReference>
<evidence type="ECO:0000313" key="13">
    <source>
        <dbReference type="Proteomes" id="UP000245624"/>
    </source>
</evidence>
<dbReference type="PROSITE" id="PS00144">
    <property type="entry name" value="ASN_GLN_ASE_1"/>
    <property type="match status" value="1"/>
</dbReference>
<dbReference type="GO" id="GO:0006528">
    <property type="term" value="P:asparagine metabolic process"/>
    <property type="evidence" value="ECO:0007669"/>
    <property type="project" value="InterPro"/>
</dbReference>
<keyword evidence="13" id="KW-1185">Reference proteome</keyword>
<evidence type="ECO:0000256" key="9">
    <source>
        <dbReference type="PROSITE-ProRule" id="PRU10100"/>
    </source>
</evidence>
<dbReference type="AlphaFoldDB" id="A0A317L046"/>
<feature type="active site" evidence="8">
    <location>
        <position position="12"/>
    </location>
</feature>
<keyword evidence="4" id="KW-0378">Hydrolase</keyword>
<comment type="caution">
    <text evidence="12">The sequence shown here is derived from an EMBL/GenBank/DDBJ whole genome shotgun (WGS) entry which is preliminary data.</text>
</comment>
<gene>
    <name evidence="12" type="ORF">DLJ74_09330</name>
</gene>
<dbReference type="Pfam" id="PF00710">
    <property type="entry name" value="Asparaginase"/>
    <property type="match status" value="1"/>
</dbReference>
<dbReference type="PIRSF" id="PIRSF001220">
    <property type="entry name" value="L-ASNase_gatD"/>
    <property type="match status" value="1"/>
</dbReference>
<evidence type="ECO:0000259" key="11">
    <source>
        <dbReference type="Pfam" id="PF17763"/>
    </source>
</evidence>
<dbReference type="InterPro" id="IPR020827">
    <property type="entry name" value="Asparaginase/glutaminase_AS1"/>
</dbReference>
<dbReference type="PANTHER" id="PTHR11707">
    <property type="entry name" value="L-ASPARAGINASE"/>
    <property type="match status" value="1"/>
</dbReference>
<dbReference type="EC" id="3.5.1.1" evidence="3"/>
<comment type="catalytic activity">
    <reaction evidence="5">
        <text>L-asparagine + H2O = L-aspartate + NH4(+)</text>
        <dbReference type="Rhea" id="RHEA:21016"/>
        <dbReference type="ChEBI" id="CHEBI:15377"/>
        <dbReference type="ChEBI" id="CHEBI:28938"/>
        <dbReference type="ChEBI" id="CHEBI:29991"/>
        <dbReference type="ChEBI" id="CHEBI:58048"/>
        <dbReference type="EC" id="3.5.1.1"/>
    </reaction>
</comment>
<evidence type="ECO:0000256" key="8">
    <source>
        <dbReference type="PROSITE-ProRule" id="PRU10099"/>
    </source>
</evidence>
<dbReference type="InterPro" id="IPR036152">
    <property type="entry name" value="Asp/glu_Ase-like_sf"/>
</dbReference>
<dbReference type="SMART" id="SM00870">
    <property type="entry name" value="Asparaginase"/>
    <property type="match status" value="1"/>
</dbReference>
<dbReference type="PIRSF" id="PIRSF500176">
    <property type="entry name" value="L_ASNase"/>
    <property type="match status" value="1"/>
</dbReference>
<dbReference type="InterPro" id="IPR006034">
    <property type="entry name" value="Asparaginase/glutaminase-like"/>
</dbReference>
<dbReference type="CDD" id="cd08964">
    <property type="entry name" value="L-asparaginase_II"/>
    <property type="match status" value="1"/>
</dbReference>
<dbReference type="InterPro" id="IPR040919">
    <property type="entry name" value="Asparaginase_C"/>
</dbReference>
<dbReference type="Proteomes" id="UP000245624">
    <property type="component" value="Unassembled WGS sequence"/>
</dbReference>
<dbReference type="PROSITE" id="PS51732">
    <property type="entry name" value="ASN_GLN_ASE_3"/>
    <property type="match status" value="1"/>
</dbReference>
<dbReference type="FunFam" id="3.40.50.40:FF:000003">
    <property type="entry name" value="L-asparaginase 2"/>
    <property type="match status" value="1"/>
</dbReference>
<evidence type="ECO:0000259" key="10">
    <source>
        <dbReference type="Pfam" id="PF00710"/>
    </source>
</evidence>
<feature type="active site" description="O-isoaspartyl threonine intermediate" evidence="6">
    <location>
        <position position="12"/>
    </location>
</feature>
<protein>
    <recommendedName>
        <fullName evidence="3">asparaginase</fullName>
        <ecNumber evidence="3">3.5.1.1</ecNumber>
    </recommendedName>
</protein>
<dbReference type="InterPro" id="IPR004550">
    <property type="entry name" value="AsnASE_II"/>
</dbReference>
<organism evidence="12 13">
    <name type="scientific">Gracilibacillus dipsosauri</name>
    <dbReference type="NCBI Taxonomy" id="178340"/>
    <lineage>
        <taxon>Bacteria</taxon>
        <taxon>Bacillati</taxon>
        <taxon>Bacillota</taxon>
        <taxon>Bacilli</taxon>
        <taxon>Bacillales</taxon>
        <taxon>Bacillaceae</taxon>
        <taxon>Gracilibacillus</taxon>
    </lineage>
</organism>
<evidence type="ECO:0000256" key="3">
    <source>
        <dbReference type="ARBA" id="ARBA00012920"/>
    </source>
</evidence>
<evidence type="ECO:0000256" key="7">
    <source>
        <dbReference type="PIRSR" id="PIRSR001220-2"/>
    </source>
</evidence>
<dbReference type="RefSeq" id="WP_109984248.1">
    <property type="nucleotide sequence ID" value="NZ_QGTD01000008.1"/>
</dbReference>
<dbReference type="SUPFAM" id="SSF53774">
    <property type="entry name" value="Glutaminase/Asparaginase"/>
    <property type="match status" value="1"/>
</dbReference>
<proteinExistence type="inferred from homology"/>
<evidence type="ECO:0000313" key="12">
    <source>
        <dbReference type="EMBL" id="PWU68624.1"/>
    </source>
</evidence>
<name>A0A317L046_9BACI</name>
<evidence type="ECO:0000256" key="4">
    <source>
        <dbReference type="ARBA" id="ARBA00022801"/>
    </source>
</evidence>
<evidence type="ECO:0000256" key="6">
    <source>
        <dbReference type="PIRSR" id="PIRSR001220-1"/>
    </source>
</evidence>
<feature type="domain" description="L-asparaginase N-terminal" evidence="10">
    <location>
        <begin position="4"/>
        <end position="186"/>
    </location>
</feature>
<dbReference type="InterPro" id="IPR027473">
    <property type="entry name" value="L-asparaginase_C"/>
</dbReference>
<evidence type="ECO:0000256" key="5">
    <source>
        <dbReference type="ARBA" id="ARBA00049366"/>
    </source>
</evidence>
<dbReference type="PANTHER" id="PTHR11707:SF28">
    <property type="entry name" value="60 KDA LYSOPHOSPHOLIPASE"/>
    <property type="match status" value="1"/>
</dbReference>
<dbReference type="PROSITE" id="PS00917">
    <property type="entry name" value="ASN_GLN_ASE_2"/>
    <property type="match status" value="1"/>
</dbReference>
<dbReference type="Pfam" id="PF17763">
    <property type="entry name" value="Asparaginase_C"/>
    <property type="match status" value="1"/>
</dbReference>
<dbReference type="OrthoDB" id="9788068at2"/>
<dbReference type="SFLD" id="SFLDS00057">
    <property type="entry name" value="Glutaminase/Asparaginase"/>
    <property type="match status" value="1"/>
</dbReference>
<dbReference type="InterPro" id="IPR027475">
    <property type="entry name" value="Asparaginase/glutaminase_AS2"/>
</dbReference>
<sequence>MKEILVIHTGGTISMVQDHEGHVGSSENHPLLDKVQSTDFTIREIELFSLPSPHITPNHMLKLAQFVESNIQETTRGVVITHGTDTLEETAYFLDLTLSTSIPIVLTGAMRSSNDVGSDGLYNLLCSIQVASYKKAGNHGVLVVFNDEIHTAKYVTKTSTSNVSTFKSPPVGPIGFVNKKSINFYQLLTDEKEYYQPKQLTRNVFLIKAFTGMSPSILSCLCSQEVDGLVIEGFGQGNVPPDILPALKQLIDYGITIVLVTRCYQGRVQPTYNYKGGGKTLQDIGVIFANHVNGPKARIKLMLLLEQGATTYEIEQAFCD</sequence>
<dbReference type="InterPro" id="IPR027474">
    <property type="entry name" value="L-asparaginase_N"/>
</dbReference>
<comment type="subunit">
    <text evidence="2">Homotetramer.</text>
</comment>
<dbReference type="Gene3D" id="3.40.50.1170">
    <property type="entry name" value="L-asparaginase, N-terminal domain"/>
    <property type="match status" value="1"/>
</dbReference>
<feature type="binding site" evidence="7">
    <location>
        <position position="52"/>
    </location>
    <ligand>
        <name>substrate</name>
    </ligand>
</feature>
<dbReference type="PRINTS" id="PR00139">
    <property type="entry name" value="ASNGLNASE"/>
</dbReference>
<dbReference type="InterPro" id="IPR037152">
    <property type="entry name" value="L-asparaginase_N_sf"/>
</dbReference>
<feature type="binding site" evidence="7">
    <location>
        <begin position="84"/>
        <end position="85"/>
    </location>
    <ligand>
        <name>substrate</name>
    </ligand>
</feature>